<evidence type="ECO:0000313" key="5">
    <source>
        <dbReference type="EMBL" id="KKL60491.1"/>
    </source>
</evidence>
<dbReference type="PANTHER" id="PTHR43261">
    <property type="entry name" value="TRANSLATION ELONGATION FACTOR G-RELATED"/>
    <property type="match status" value="1"/>
</dbReference>
<dbReference type="EMBL" id="LAZR01029132">
    <property type="protein sequence ID" value="KKL60491.1"/>
    <property type="molecule type" value="Genomic_DNA"/>
</dbReference>
<protein>
    <recommendedName>
        <fullName evidence="4">Elongation Factor G domain-containing protein</fullName>
    </recommendedName>
</protein>
<dbReference type="Pfam" id="PF14492">
    <property type="entry name" value="EFG_III"/>
    <property type="match status" value="1"/>
</dbReference>
<dbReference type="SUPFAM" id="SSF54980">
    <property type="entry name" value="EF-G C-terminal domain-like"/>
    <property type="match status" value="1"/>
</dbReference>
<dbReference type="GO" id="GO:0032790">
    <property type="term" value="P:ribosome disassembly"/>
    <property type="evidence" value="ECO:0007669"/>
    <property type="project" value="TreeGrafter"/>
</dbReference>
<evidence type="ECO:0000259" key="4">
    <source>
        <dbReference type="Pfam" id="PF14492"/>
    </source>
</evidence>
<gene>
    <name evidence="5" type="ORF">LCGC14_2204810</name>
</gene>
<evidence type="ECO:0000256" key="2">
    <source>
        <dbReference type="ARBA" id="ARBA00022917"/>
    </source>
</evidence>
<dbReference type="GO" id="GO:0006412">
    <property type="term" value="P:translation"/>
    <property type="evidence" value="ECO:0007669"/>
    <property type="project" value="UniProtKB-KW"/>
</dbReference>
<dbReference type="InterPro" id="IPR035647">
    <property type="entry name" value="EFG_III/V"/>
</dbReference>
<dbReference type="Gene3D" id="3.30.70.870">
    <property type="entry name" value="Elongation Factor G (Translational Gtpase), domain 3"/>
    <property type="match status" value="1"/>
</dbReference>
<keyword evidence="2" id="KW-0648">Protein biosynthesis</keyword>
<name>A0A0F9E2Y4_9ZZZZ</name>
<evidence type="ECO:0000256" key="1">
    <source>
        <dbReference type="ARBA" id="ARBA00022741"/>
    </source>
</evidence>
<evidence type="ECO:0000256" key="3">
    <source>
        <dbReference type="ARBA" id="ARBA00023134"/>
    </source>
</evidence>
<keyword evidence="1" id="KW-0547">Nucleotide-binding</keyword>
<dbReference type="PANTHER" id="PTHR43261:SF1">
    <property type="entry name" value="RIBOSOME-RELEASING FACTOR 2, MITOCHONDRIAL"/>
    <property type="match status" value="1"/>
</dbReference>
<sequence length="59" mass="6439">MDKKQIEAKIEQNKADQDKLGAALSRLPEEDPTLHVHREADTGETILSGMGDTHVEVAA</sequence>
<dbReference type="AlphaFoldDB" id="A0A0F9E2Y4"/>
<feature type="domain" description="Elongation Factor G" evidence="4">
    <location>
        <begin position="12"/>
        <end position="58"/>
    </location>
</feature>
<proteinExistence type="predicted"/>
<feature type="non-terminal residue" evidence="5">
    <location>
        <position position="59"/>
    </location>
</feature>
<dbReference type="GO" id="GO:0005525">
    <property type="term" value="F:GTP binding"/>
    <property type="evidence" value="ECO:0007669"/>
    <property type="project" value="UniProtKB-KW"/>
</dbReference>
<keyword evidence="3" id="KW-0342">GTP-binding</keyword>
<reference evidence="5" key="1">
    <citation type="journal article" date="2015" name="Nature">
        <title>Complex archaea that bridge the gap between prokaryotes and eukaryotes.</title>
        <authorList>
            <person name="Spang A."/>
            <person name="Saw J.H."/>
            <person name="Jorgensen S.L."/>
            <person name="Zaremba-Niedzwiedzka K."/>
            <person name="Martijn J."/>
            <person name="Lind A.E."/>
            <person name="van Eijk R."/>
            <person name="Schleper C."/>
            <person name="Guy L."/>
            <person name="Ettema T.J."/>
        </authorList>
    </citation>
    <scope>NUCLEOTIDE SEQUENCE</scope>
</reference>
<comment type="caution">
    <text evidence="5">The sequence shown here is derived from an EMBL/GenBank/DDBJ whole genome shotgun (WGS) entry which is preliminary data.</text>
</comment>
<accession>A0A0F9E2Y4</accession>
<dbReference type="InterPro" id="IPR041095">
    <property type="entry name" value="EFG_II"/>
</dbReference>
<organism evidence="5">
    <name type="scientific">marine sediment metagenome</name>
    <dbReference type="NCBI Taxonomy" id="412755"/>
    <lineage>
        <taxon>unclassified sequences</taxon>
        <taxon>metagenomes</taxon>
        <taxon>ecological metagenomes</taxon>
    </lineage>
</organism>